<feature type="compositionally biased region" description="Polar residues" evidence="1">
    <location>
        <begin position="269"/>
        <end position="291"/>
    </location>
</feature>
<feature type="region of interest" description="Disordered" evidence="1">
    <location>
        <begin position="269"/>
        <end position="299"/>
    </location>
</feature>
<keyword evidence="2" id="KW-0472">Membrane</keyword>
<gene>
    <name evidence="3" type="ORF">BN980_GECA10s00956g</name>
</gene>
<feature type="transmembrane region" description="Helical" evidence="2">
    <location>
        <begin position="34"/>
        <end position="56"/>
    </location>
</feature>
<dbReference type="AlphaFoldDB" id="A0A0J9XE53"/>
<evidence type="ECO:0000256" key="2">
    <source>
        <dbReference type="SAM" id="Phobius"/>
    </source>
</evidence>
<evidence type="ECO:0000256" key="1">
    <source>
        <dbReference type="SAM" id="MobiDB-lite"/>
    </source>
</evidence>
<dbReference type="EMBL" id="CCBN010000010">
    <property type="protein sequence ID" value="CDO55169.1"/>
    <property type="molecule type" value="Genomic_DNA"/>
</dbReference>
<reference evidence="3" key="1">
    <citation type="submission" date="2014-03" db="EMBL/GenBank/DDBJ databases">
        <authorList>
            <person name="Casaregola S."/>
        </authorList>
    </citation>
    <scope>NUCLEOTIDE SEQUENCE [LARGE SCALE GENOMIC DNA]</scope>
    <source>
        <strain evidence="3">CLIB 918</strain>
    </source>
</reference>
<proteinExistence type="predicted"/>
<feature type="transmembrane region" description="Helical" evidence="2">
    <location>
        <begin position="68"/>
        <end position="94"/>
    </location>
</feature>
<feature type="region of interest" description="Disordered" evidence="1">
    <location>
        <begin position="458"/>
        <end position="512"/>
    </location>
</feature>
<accession>A0A0J9XE53</accession>
<name>A0A0J9XE53_GEOCN</name>
<evidence type="ECO:0000313" key="3">
    <source>
        <dbReference type="EMBL" id="CDO55169.1"/>
    </source>
</evidence>
<dbReference type="Proteomes" id="UP000242525">
    <property type="component" value="Unassembled WGS sequence"/>
</dbReference>
<feature type="compositionally biased region" description="Polar residues" evidence="1">
    <location>
        <begin position="499"/>
        <end position="512"/>
    </location>
</feature>
<organism evidence="3 4">
    <name type="scientific">Geotrichum candidum</name>
    <name type="common">Oospora lactis</name>
    <name type="synonym">Dipodascus geotrichum</name>
    <dbReference type="NCBI Taxonomy" id="1173061"/>
    <lineage>
        <taxon>Eukaryota</taxon>
        <taxon>Fungi</taxon>
        <taxon>Dikarya</taxon>
        <taxon>Ascomycota</taxon>
        <taxon>Saccharomycotina</taxon>
        <taxon>Dipodascomycetes</taxon>
        <taxon>Dipodascales</taxon>
        <taxon>Dipodascaceae</taxon>
        <taxon>Geotrichum</taxon>
    </lineage>
</organism>
<comment type="caution">
    <text evidence="3">The sequence shown here is derived from an EMBL/GenBank/DDBJ whole genome shotgun (WGS) entry which is preliminary data.</text>
</comment>
<feature type="compositionally biased region" description="Acidic residues" evidence="1">
    <location>
        <begin position="458"/>
        <end position="473"/>
    </location>
</feature>
<keyword evidence="2" id="KW-0812">Transmembrane</keyword>
<evidence type="ECO:0000313" key="4">
    <source>
        <dbReference type="Proteomes" id="UP000242525"/>
    </source>
</evidence>
<keyword evidence="4" id="KW-1185">Reference proteome</keyword>
<protein>
    <submittedName>
        <fullName evidence="3">Uncharacterized protein</fullName>
    </submittedName>
</protein>
<keyword evidence="2" id="KW-1133">Transmembrane helix</keyword>
<sequence length="563" mass="59692">MAAASAATGVFLVLTALAQVSTALVLIAPTRRTLLVMLHTLPLLGAVISGIVWFGAKLSSEHTSMQNVELELAALVLWFVSTVSCTMVATYSVMQTQFLLMYSGSDRGSVDSWHGFNEKTDQKPLSGPLTPPLLEKQAYFASPIPIPGAGGNFGMPASPDNNRFSTALTLKDEPAALYLPTSPDRKTVFGSGGQIKSMSPGLSGSPLRNSMQTITAGSVVATNANTTTTTTTAGIASITGNSPGGCRLDSLRPSFRVHHQSDSFTTLGSATVAPINSNPSHGKNNSGSSEESFAPLAVSKQRGVPSKGIIKGLLTSGARSFSNGTRRLSTKLLLQPSSPSEGILNSPKTDIQDVPHFHLKTTFVEPSTSMDEQRQGHGFDEWDVNSTRLKDRLLISSLSNLDIKSASTGSRSVSRLSTTAGTGAGAQRTKSHSSSLNKAGFASCVTPQIDLLDEYDDVPADLPDITDDDDASESDFNGSQKRRHRYLGPLFTEPPSAAPISNPTLLSHKTTSGADEILPTPMSTRSAFSFADSVLVVNGALQDIKPFSQYDKERLTRARTVEE</sequence>
<feature type="region of interest" description="Disordered" evidence="1">
    <location>
        <begin position="409"/>
        <end position="433"/>
    </location>
</feature>